<evidence type="ECO:0000256" key="1">
    <source>
        <dbReference type="ARBA" id="ARBA00004123"/>
    </source>
</evidence>
<reference evidence="8" key="3">
    <citation type="submission" date="2025-09" db="UniProtKB">
        <authorList>
            <consortium name="Ensembl"/>
        </authorList>
    </citation>
    <scope>IDENTIFICATION</scope>
</reference>
<organism evidence="8 9">
    <name type="scientific">Denticeps clupeoides</name>
    <name type="common">denticle herring</name>
    <dbReference type="NCBI Taxonomy" id="299321"/>
    <lineage>
        <taxon>Eukaryota</taxon>
        <taxon>Metazoa</taxon>
        <taxon>Chordata</taxon>
        <taxon>Craniata</taxon>
        <taxon>Vertebrata</taxon>
        <taxon>Euteleostomi</taxon>
        <taxon>Actinopterygii</taxon>
        <taxon>Neopterygii</taxon>
        <taxon>Teleostei</taxon>
        <taxon>Clupei</taxon>
        <taxon>Clupeiformes</taxon>
        <taxon>Denticipitoidei</taxon>
        <taxon>Denticipitidae</taxon>
        <taxon>Denticeps</taxon>
    </lineage>
</organism>
<dbReference type="Gene3D" id="4.10.365.10">
    <property type="entry name" value="p27"/>
    <property type="match status" value="1"/>
</dbReference>
<evidence type="ECO:0000256" key="3">
    <source>
        <dbReference type="ARBA" id="ARBA00023013"/>
    </source>
</evidence>
<dbReference type="GO" id="GO:0004861">
    <property type="term" value="F:cyclin-dependent protein serine/threonine kinase inhibitor activity"/>
    <property type="evidence" value="ECO:0007669"/>
    <property type="project" value="InterPro"/>
</dbReference>
<dbReference type="InterPro" id="IPR003175">
    <property type="entry name" value="CDI_dom"/>
</dbReference>
<evidence type="ECO:0000256" key="2">
    <source>
        <dbReference type="ARBA" id="ARBA00006726"/>
    </source>
</evidence>
<reference evidence="8 9" key="1">
    <citation type="submission" date="2020-06" db="EMBL/GenBank/DDBJ databases">
        <authorList>
            <consortium name="Wellcome Sanger Institute Data Sharing"/>
        </authorList>
    </citation>
    <scope>NUCLEOTIDE SEQUENCE [LARGE SCALE GENOMIC DNA]</scope>
</reference>
<dbReference type="GO" id="GO:0005634">
    <property type="term" value="C:nucleus"/>
    <property type="evidence" value="ECO:0007669"/>
    <property type="project" value="UniProtKB-SubCell"/>
</dbReference>
<proteinExistence type="inferred from homology"/>
<evidence type="ECO:0000256" key="4">
    <source>
        <dbReference type="ARBA" id="ARBA00023242"/>
    </source>
</evidence>
<dbReference type="AlphaFoldDB" id="A0AAY4EN31"/>
<sequence length="209" mass="22986">MSNARLSCALERLAARRTFPLHARTGACRSLFGPVDHDHVRLELAAQLDEISERDRGRWNFNFATHTPLSGRYEWDEVPAASVPPFFRDSAQDGSDPDPALGAEPLHGVGGASVGPVIPASQEKHGDSAKCPVPQEKTGPEHKGAGEAGLRRRRRRQTPVPVPVPVPFPSMPVSLHKCDFTILQAINTVPFHGRITRNLLLWRDDGIQF</sequence>
<dbReference type="Ensembl" id="ENSDCDT00010069776.1">
    <property type="protein sequence ID" value="ENSDCDP00010059065.1"/>
    <property type="gene ID" value="ENSDCDG00010033091.1"/>
</dbReference>
<feature type="region of interest" description="Disordered" evidence="6">
    <location>
        <begin position="85"/>
        <end position="163"/>
    </location>
</feature>
<evidence type="ECO:0000256" key="6">
    <source>
        <dbReference type="SAM" id="MobiDB-lite"/>
    </source>
</evidence>
<evidence type="ECO:0000259" key="7">
    <source>
        <dbReference type="Pfam" id="PF02234"/>
    </source>
</evidence>
<evidence type="ECO:0000313" key="9">
    <source>
        <dbReference type="Proteomes" id="UP000694580"/>
    </source>
</evidence>
<name>A0AAY4EN31_9TELE</name>
<accession>A0AAY4EN31</accession>
<dbReference type="InterPro" id="IPR044898">
    <property type="entry name" value="CDI_dom_sf"/>
</dbReference>
<comment type="similarity">
    <text evidence="2">Belongs to the CDI family.</text>
</comment>
<dbReference type="PANTHER" id="PTHR10265:SF44">
    <property type="entry name" value="CYCLIN-DEPENDENT KINASE INHIBITOR 1C"/>
    <property type="match status" value="1"/>
</dbReference>
<dbReference type="Proteomes" id="UP000694580">
    <property type="component" value="Chromosome 16"/>
</dbReference>
<dbReference type="GeneTree" id="ENSGT00940000162677"/>
<evidence type="ECO:0000313" key="8">
    <source>
        <dbReference type="Ensembl" id="ENSDCDP00010059065.1"/>
    </source>
</evidence>
<keyword evidence="3" id="KW-0649">Protein kinase inhibitor</keyword>
<keyword evidence="5" id="KW-0131">Cell cycle</keyword>
<reference evidence="8" key="2">
    <citation type="submission" date="2025-08" db="UniProtKB">
        <authorList>
            <consortium name="Ensembl"/>
        </authorList>
    </citation>
    <scope>IDENTIFICATION</scope>
</reference>
<dbReference type="Pfam" id="PF02234">
    <property type="entry name" value="CDI"/>
    <property type="match status" value="1"/>
</dbReference>
<keyword evidence="9" id="KW-1185">Reference proteome</keyword>
<keyword evidence="4" id="KW-0539">Nucleus</keyword>
<comment type="subcellular location">
    <subcellularLocation>
        <location evidence="1">Nucleus</location>
    </subcellularLocation>
</comment>
<dbReference type="GO" id="GO:0045930">
    <property type="term" value="P:negative regulation of mitotic cell cycle"/>
    <property type="evidence" value="ECO:0007669"/>
    <property type="project" value="TreeGrafter"/>
</dbReference>
<evidence type="ECO:0000256" key="5">
    <source>
        <dbReference type="ARBA" id="ARBA00023306"/>
    </source>
</evidence>
<protein>
    <recommendedName>
        <fullName evidence="7">Cyclin-dependent kinase inhibitor domain-containing protein</fullName>
    </recommendedName>
</protein>
<dbReference type="PANTHER" id="PTHR10265">
    <property type="entry name" value="CYCLIN-DEPENDENT KINASE INHIBITOR 1"/>
    <property type="match status" value="1"/>
</dbReference>
<feature type="domain" description="Cyclin-dependent kinase inhibitor" evidence="7">
    <location>
        <begin position="30"/>
        <end position="78"/>
    </location>
</feature>